<dbReference type="SUPFAM" id="SSF160246">
    <property type="entry name" value="EspE N-terminal domain-like"/>
    <property type="match status" value="1"/>
</dbReference>
<evidence type="ECO:0000313" key="5">
    <source>
        <dbReference type="EMBL" id="PIR77842.1"/>
    </source>
</evidence>
<dbReference type="Gene3D" id="3.30.300.160">
    <property type="entry name" value="Type II secretion system, protein E, N-terminal domain"/>
    <property type="match status" value="1"/>
</dbReference>
<dbReference type="InterPro" id="IPR027417">
    <property type="entry name" value="P-loop_NTPase"/>
</dbReference>
<keyword evidence="3" id="KW-0067">ATP-binding</keyword>
<dbReference type="GO" id="GO:0016887">
    <property type="term" value="F:ATP hydrolysis activity"/>
    <property type="evidence" value="ECO:0007669"/>
    <property type="project" value="TreeGrafter"/>
</dbReference>
<dbReference type="PANTHER" id="PTHR30258">
    <property type="entry name" value="TYPE II SECRETION SYSTEM PROTEIN GSPE-RELATED"/>
    <property type="match status" value="1"/>
</dbReference>
<dbReference type="Gene3D" id="3.40.50.300">
    <property type="entry name" value="P-loop containing nucleotide triphosphate hydrolases"/>
    <property type="match status" value="1"/>
</dbReference>
<dbReference type="GO" id="GO:0005886">
    <property type="term" value="C:plasma membrane"/>
    <property type="evidence" value="ECO:0007669"/>
    <property type="project" value="TreeGrafter"/>
</dbReference>
<dbReference type="FunFam" id="3.40.50.300:FF:000398">
    <property type="entry name" value="Type IV pilus assembly ATPase PilB"/>
    <property type="match status" value="1"/>
</dbReference>
<dbReference type="GO" id="GO:0005524">
    <property type="term" value="F:ATP binding"/>
    <property type="evidence" value="ECO:0007669"/>
    <property type="project" value="UniProtKB-KW"/>
</dbReference>
<feature type="non-terminal residue" evidence="5">
    <location>
        <position position="1"/>
    </location>
</feature>
<comment type="caution">
    <text evidence="5">The sequence shown here is derived from an EMBL/GenBank/DDBJ whole genome shotgun (WGS) entry which is preliminary data.</text>
</comment>
<evidence type="ECO:0000256" key="3">
    <source>
        <dbReference type="ARBA" id="ARBA00022840"/>
    </source>
</evidence>
<dbReference type="AlphaFoldDB" id="A0A2M6P288"/>
<dbReference type="InterPro" id="IPR037257">
    <property type="entry name" value="T2SS_E_N_sf"/>
</dbReference>
<dbReference type="Gene3D" id="3.30.450.90">
    <property type="match status" value="1"/>
</dbReference>
<dbReference type="Proteomes" id="UP000228528">
    <property type="component" value="Unassembled WGS sequence"/>
</dbReference>
<dbReference type="PANTHER" id="PTHR30258:SF1">
    <property type="entry name" value="PROTEIN TRANSPORT PROTEIN HOFB HOMOLOG"/>
    <property type="match status" value="1"/>
</dbReference>
<proteinExistence type="inferred from homology"/>
<organism evidence="5 6">
    <name type="scientific">Candidatus Magasanikbacteria bacterium CG10_big_fil_rev_8_21_14_0_10_38_6</name>
    <dbReference type="NCBI Taxonomy" id="1974647"/>
    <lineage>
        <taxon>Bacteria</taxon>
        <taxon>Candidatus Magasanikiibacteriota</taxon>
    </lineage>
</organism>
<comment type="similarity">
    <text evidence="1">Belongs to the GSP E family.</text>
</comment>
<feature type="domain" description="Bacterial type II secretion system protein E" evidence="4">
    <location>
        <begin position="348"/>
        <end position="362"/>
    </location>
</feature>
<dbReference type="InterPro" id="IPR007831">
    <property type="entry name" value="T2SS_GspE_N"/>
</dbReference>
<sequence>LVNEQYINSKHLAELQQTYKENQIAGLLEKRIITQDLLGQSVAEYLGLPYADLNTKEPTEKQMKKVPEAIAKKYRLILFHEDKKEVTFTTDHPRQPGLKDIFANIAKKKKVIIAYSLPNDIEKILIRYQKSLTDRFSSIIEQNQKIAPNILNSIIQDAIYNNTSDIHMEPRGKKEVVIRFRVDGVLKDTGILEKIYYDNLVNRVKVQSQLRIDEHSSTQDGAMRFEMNGRTVDLRISIAPTLDGEKVVIRILSQYVKQFSLADLGLSEKNKEVLAEAAKKPFGMILVTGPTGSGKTTTLYALLKSINKPEINITTIEDPVEYRLTGINQIQVNKETNITFAAGLRSIVRQDPDVILVGEIRDTETAEIAVNAALTGHLLFSTFHPNDAPTSIPRLLDMGVEPFLLASTVEVIVAQRLVRKICDHCRVSINKTPAQIKSISAKSAPFFPKKTLRLYKGNGCNVCGDTGYRGRIGIFEFIQVTPRLKDLILKNPSTQDIWETARQDGATSFFEDGVQKVINGVTTLEELLRVAAPPEHKVKITKKR</sequence>
<evidence type="ECO:0000259" key="4">
    <source>
        <dbReference type="PROSITE" id="PS00662"/>
    </source>
</evidence>
<gene>
    <name evidence="5" type="ORF">COU30_00260</name>
</gene>
<reference evidence="6" key="1">
    <citation type="submission" date="2017-09" db="EMBL/GenBank/DDBJ databases">
        <title>Depth-based differentiation of microbial function through sediment-hosted aquifers and enrichment of novel symbionts in the deep terrestrial subsurface.</title>
        <authorList>
            <person name="Probst A.J."/>
            <person name="Ladd B."/>
            <person name="Jarett J.K."/>
            <person name="Geller-Mcgrath D.E."/>
            <person name="Sieber C.M.K."/>
            <person name="Emerson J.B."/>
            <person name="Anantharaman K."/>
            <person name="Thomas B.C."/>
            <person name="Malmstrom R."/>
            <person name="Stieglmeier M."/>
            <person name="Klingl A."/>
            <person name="Woyke T."/>
            <person name="Ryan C.M."/>
            <person name="Banfield J.F."/>
        </authorList>
    </citation>
    <scope>NUCLEOTIDE SEQUENCE [LARGE SCALE GENOMIC DNA]</scope>
</reference>
<accession>A0A2M6P288</accession>
<dbReference type="Pfam" id="PF00437">
    <property type="entry name" value="T2SSE"/>
    <property type="match status" value="1"/>
</dbReference>
<dbReference type="Pfam" id="PF05157">
    <property type="entry name" value="MshEN"/>
    <property type="match status" value="1"/>
</dbReference>
<protein>
    <recommendedName>
        <fullName evidence="4">Bacterial type II secretion system protein E domain-containing protein</fullName>
    </recommendedName>
</protein>
<evidence type="ECO:0000256" key="1">
    <source>
        <dbReference type="ARBA" id="ARBA00006611"/>
    </source>
</evidence>
<dbReference type="PROSITE" id="PS00662">
    <property type="entry name" value="T2SP_E"/>
    <property type="match status" value="1"/>
</dbReference>
<dbReference type="EMBL" id="PFBW01000012">
    <property type="protein sequence ID" value="PIR77842.1"/>
    <property type="molecule type" value="Genomic_DNA"/>
</dbReference>
<dbReference type="InterPro" id="IPR001482">
    <property type="entry name" value="T2SS/T4SS_dom"/>
</dbReference>
<evidence type="ECO:0000313" key="6">
    <source>
        <dbReference type="Proteomes" id="UP000228528"/>
    </source>
</evidence>
<keyword evidence="2" id="KW-0547">Nucleotide-binding</keyword>
<evidence type="ECO:0000256" key="2">
    <source>
        <dbReference type="ARBA" id="ARBA00022741"/>
    </source>
</evidence>
<dbReference type="CDD" id="cd01129">
    <property type="entry name" value="PulE-GspE-like"/>
    <property type="match status" value="1"/>
</dbReference>
<name>A0A2M6P288_9BACT</name>
<dbReference type="SUPFAM" id="SSF52540">
    <property type="entry name" value="P-loop containing nucleoside triphosphate hydrolases"/>
    <property type="match status" value="1"/>
</dbReference>